<dbReference type="SUPFAM" id="SSF81624">
    <property type="entry name" value="N-terminal domain of MutM-like DNA repair proteins"/>
    <property type="match status" value="1"/>
</dbReference>
<dbReference type="InterPro" id="IPR010979">
    <property type="entry name" value="Ribosomal_uS13-like_H2TH"/>
</dbReference>
<keyword evidence="6" id="KW-0378">Hydrolase</keyword>
<keyword evidence="8" id="KW-0238">DNA-binding</keyword>
<evidence type="ECO:0000256" key="9">
    <source>
        <dbReference type="ARBA" id="ARBA00023204"/>
    </source>
</evidence>
<dbReference type="PROSITE" id="PS51066">
    <property type="entry name" value="ZF_FPG_2"/>
    <property type="match status" value="1"/>
</dbReference>
<evidence type="ECO:0000256" key="10">
    <source>
        <dbReference type="ARBA" id="ARBA00023239"/>
    </source>
</evidence>
<dbReference type="SMART" id="SM00898">
    <property type="entry name" value="Fapy_DNA_glyco"/>
    <property type="match status" value="1"/>
</dbReference>
<dbReference type="Gene3D" id="3.20.190.10">
    <property type="entry name" value="MutM-like, N-terminal"/>
    <property type="match status" value="1"/>
</dbReference>
<keyword evidence="11" id="KW-0511">Multifunctional enzyme</keyword>
<dbReference type="EC" id="4.2.99.18" evidence="2"/>
<accession>A0A7D4UIG1</accession>
<evidence type="ECO:0000313" key="17">
    <source>
        <dbReference type="Proteomes" id="UP000502498"/>
    </source>
</evidence>
<dbReference type="InterPro" id="IPR015886">
    <property type="entry name" value="H2TH_FPG"/>
</dbReference>
<evidence type="ECO:0000256" key="6">
    <source>
        <dbReference type="ARBA" id="ARBA00022801"/>
    </source>
</evidence>
<sequence length="266" mass="29265">MPEGDTVFRTARRLDAALSGSEVTRFELRVPQAATVDLRGQVVRDVTARGKHLLHRIGEHTLRSHLKMEGSWHVYRPGERWHAPAHTARAVIVGRRPDGTSCETVGFDLADIAVVPTALEDALVGHLGPDPLGPDWDPAEAAQRLGSDHRPIHVALQDQRNVAGFGNEYANEILFVRGIHPTTPAHTIDAAGVVDLGARMIRANRDRADRTFTGDSRRGRTTWVYRREGRPCRRCGTLILGGALGADPTRERIVFWCPRCQPAAPG</sequence>
<evidence type="ECO:0000256" key="11">
    <source>
        <dbReference type="ARBA" id="ARBA00023268"/>
    </source>
</evidence>
<organism evidence="16 17">
    <name type="scientific">Microbacterium hominis</name>
    <dbReference type="NCBI Taxonomy" id="162426"/>
    <lineage>
        <taxon>Bacteria</taxon>
        <taxon>Bacillati</taxon>
        <taxon>Actinomycetota</taxon>
        <taxon>Actinomycetes</taxon>
        <taxon>Micrococcales</taxon>
        <taxon>Microbacteriaceae</taxon>
        <taxon>Microbacterium</taxon>
    </lineage>
</organism>
<keyword evidence="3" id="KW-0479">Metal-binding</keyword>
<dbReference type="GO" id="GO:0003684">
    <property type="term" value="F:damaged DNA binding"/>
    <property type="evidence" value="ECO:0007669"/>
    <property type="project" value="InterPro"/>
</dbReference>
<evidence type="ECO:0000259" key="15">
    <source>
        <dbReference type="PROSITE" id="PS51068"/>
    </source>
</evidence>
<dbReference type="InterPro" id="IPR012319">
    <property type="entry name" value="FPG_cat"/>
</dbReference>
<evidence type="ECO:0000256" key="7">
    <source>
        <dbReference type="ARBA" id="ARBA00022833"/>
    </source>
</evidence>
<dbReference type="Proteomes" id="UP000502498">
    <property type="component" value="Chromosome"/>
</dbReference>
<dbReference type="GO" id="GO:0006284">
    <property type="term" value="P:base-excision repair"/>
    <property type="evidence" value="ECO:0007669"/>
    <property type="project" value="InterPro"/>
</dbReference>
<dbReference type="SMART" id="SM01232">
    <property type="entry name" value="H2TH"/>
    <property type="match status" value="1"/>
</dbReference>
<evidence type="ECO:0000256" key="3">
    <source>
        <dbReference type="ARBA" id="ARBA00022723"/>
    </source>
</evidence>
<name>A0A7D4UIG1_9MICO</name>
<feature type="domain" description="Formamidopyrimidine-DNA glycosylase catalytic" evidence="15">
    <location>
        <begin position="2"/>
        <end position="99"/>
    </location>
</feature>
<comment type="similarity">
    <text evidence="1">Belongs to the FPG family.</text>
</comment>
<dbReference type="GO" id="GO:0140078">
    <property type="term" value="F:class I DNA-(apurinic or apyrimidinic site) endonuclease activity"/>
    <property type="evidence" value="ECO:0007669"/>
    <property type="project" value="UniProtKB-EC"/>
</dbReference>
<dbReference type="SUPFAM" id="SSF46946">
    <property type="entry name" value="S13-like H2TH domain"/>
    <property type="match status" value="1"/>
</dbReference>
<evidence type="ECO:0000256" key="2">
    <source>
        <dbReference type="ARBA" id="ARBA00012720"/>
    </source>
</evidence>
<dbReference type="PANTHER" id="PTHR42697:SF1">
    <property type="entry name" value="ENDONUCLEASE 8"/>
    <property type="match status" value="1"/>
</dbReference>
<evidence type="ECO:0000313" key="16">
    <source>
        <dbReference type="EMBL" id="QKJ18427.1"/>
    </source>
</evidence>
<feature type="domain" description="FPG-type" evidence="14">
    <location>
        <begin position="223"/>
        <end position="262"/>
    </location>
</feature>
<evidence type="ECO:0000259" key="14">
    <source>
        <dbReference type="PROSITE" id="PS51066"/>
    </source>
</evidence>
<dbReference type="GO" id="GO:0000703">
    <property type="term" value="F:oxidized pyrimidine nucleobase lesion DNA N-glycosylase activity"/>
    <property type="evidence" value="ECO:0007669"/>
    <property type="project" value="TreeGrafter"/>
</dbReference>
<dbReference type="Gene3D" id="1.10.8.50">
    <property type="match status" value="1"/>
</dbReference>
<keyword evidence="10" id="KW-0456">Lyase</keyword>
<dbReference type="PROSITE" id="PS51068">
    <property type="entry name" value="FPG_CAT"/>
    <property type="match status" value="1"/>
</dbReference>
<evidence type="ECO:0000256" key="5">
    <source>
        <dbReference type="ARBA" id="ARBA00022771"/>
    </source>
</evidence>
<dbReference type="Pfam" id="PF01149">
    <property type="entry name" value="Fapy_DNA_glyco"/>
    <property type="match status" value="1"/>
</dbReference>
<dbReference type="CDD" id="cd08971">
    <property type="entry name" value="AcNei2_N"/>
    <property type="match status" value="1"/>
</dbReference>
<evidence type="ECO:0000256" key="12">
    <source>
        <dbReference type="ARBA" id="ARBA00023295"/>
    </source>
</evidence>
<keyword evidence="4" id="KW-0227">DNA damage</keyword>
<reference evidence="16 17" key="1">
    <citation type="submission" date="2020-05" db="EMBL/GenBank/DDBJ databases">
        <title>Strain PA2F3 complete genome.</title>
        <authorList>
            <person name="Kim Y.-S."/>
            <person name="Kim S.-J."/>
            <person name="Jung H.-k."/>
            <person name="Kim S.-E."/>
            <person name="Kim K.-H."/>
        </authorList>
    </citation>
    <scope>NUCLEOTIDE SEQUENCE [LARGE SCALE GENOMIC DNA]</scope>
    <source>
        <strain evidence="16 17">PA2F3</strain>
    </source>
</reference>
<dbReference type="Pfam" id="PF06831">
    <property type="entry name" value="H2TH"/>
    <property type="match status" value="1"/>
</dbReference>
<dbReference type="InterPro" id="IPR044090">
    <property type="entry name" value="Nei2_N"/>
</dbReference>
<dbReference type="EMBL" id="CP054038">
    <property type="protein sequence ID" value="QKJ18427.1"/>
    <property type="molecule type" value="Genomic_DNA"/>
</dbReference>
<evidence type="ECO:0000256" key="1">
    <source>
        <dbReference type="ARBA" id="ARBA00009409"/>
    </source>
</evidence>
<evidence type="ECO:0000256" key="4">
    <source>
        <dbReference type="ARBA" id="ARBA00022763"/>
    </source>
</evidence>
<protein>
    <recommendedName>
        <fullName evidence="2">DNA-(apurinic or apyrimidinic site) lyase</fullName>
        <ecNumber evidence="2">4.2.99.18</ecNumber>
    </recommendedName>
</protein>
<proteinExistence type="inferred from homology"/>
<keyword evidence="5 13" id="KW-0863">Zinc-finger</keyword>
<evidence type="ECO:0000256" key="8">
    <source>
        <dbReference type="ARBA" id="ARBA00023125"/>
    </source>
</evidence>
<dbReference type="AlphaFoldDB" id="A0A7D4UIG1"/>
<keyword evidence="12" id="KW-0326">Glycosidase</keyword>
<dbReference type="InterPro" id="IPR035937">
    <property type="entry name" value="FPG_N"/>
</dbReference>
<dbReference type="InterPro" id="IPR000214">
    <property type="entry name" value="Znf_DNA_glyclase/AP_lyase"/>
</dbReference>
<dbReference type="RefSeq" id="WP_172988868.1">
    <property type="nucleotide sequence ID" value="NZ_CP054038.1"/>
</dbReference>
<dbReference type="PANTHER" id="PTHR42697">
    <property type="entry name" value="ENDONUCLEASE 8"/>
    <property type="match status" value="1"/>
</dbReference>
<gene>
    <name evidence="16" type="ORF">HQM25_02805</name>
</gene>
<keyword evidence="7" id="KW-0862">Zinc</keyword>
<keyword evidence="9" id="KW-0234">DNA repair</keyword>
<evidence type="ECO:0000256" key="13">
    <source>
        <dbReference type="PROSITE-ProRule" id="PRU00391"/>
    </source>
</evidence>
<dbReference type="SUPFAM" id="SSF57716">
    <property type="entry name" value="Glucocorticoid receptor-like (DNA-binding domain)"/>
    <property type="match status" value="1"/>
</dbReference>
<dbReference type="GO" id="GO:0008270">
    <property type="term" value="F:zinc ion binding"/>
    <property type="evidence" value="ECO:0007669"/>
    <property type="project" value="UniProtKB-KW"/>
</dbReference>